<accession>A0A9C7PQA3</accession>
<name>A0A9C7PQA3_9RHOD</name>
<dbReference type="PANTHER" id="PTHR34687:SF1">
    <property type="entry name" value="CHAPERONE PROTEIN DNAJ-LIKE PROTEIN"/>
    <property type="match status" value="1"/>
</dbReference>
<protein>
    <submittedName>
        <fullName evidence="1">Uncharacterized protein</fullName>
    </submittedName>
</protein>
<evidence type="ECO:0000313" key="2">
    <source>
        <dbReference type="Proteomes" id="UP001061958"/>
    </source>
</evidence>
<dbReference type="OrthoDB" id="525163at2759"/>
<keyword evidence="2" id="KW-1185">Reference proteome</keyword>
<sequence length="167" mass="18675">MFVGCPVVCCYSHSLRCFGKSETHCSFLSHPSSFPNVWLSRRRSRMVAKFLVRLDYGVFAADSWMKNLLLVTGVATTLWFFAVLDRVIEERRKAELLEQGATKCPVCDGTGYIDCLCTKWSFPSGVTERRRVVNCTRCRGSLKERCPRCGGGGLLSPIPAPVRVDVS</sequence>
<dbReference type="EMBL" id="BQMJ01000003">
    <property type="protein sequence ID" value="GJQ08564.1"/>
    <property type="molecule type" value="Genomic_DNA"/>
</dbReference>
<reference evidence="1" key="2">
    <citation type="submission" date="2022-01" db="EMBL/GenBank/DDBJ databases">
        <authorList>
            <person name="Hirooka S."/>
            <person name="Miyagishima S.Y."/>
        </authorList>
    </citation>
    <scope>NUCLEOTIDE SEQUENCE</scope>
    <source>
        <strain evidence="1">NBRC 102759</strain>
    </source>
</reference>
<dbReference type="PANTHER" id="PTHR34687">
    <property type="entry name" value="CHAPERONE PROTEIN DNAJ-LIKE PROTEIN"/>
    <property type="match status" value="1"/>
</dbReference>
<evidence type="ECO:0000313" key="1">
    <source>
        <dbReference type="EMBL" id="GJQ08564.1"/>
    </source>
</evidence>
<dbReference type="AlphaFoldDB" id="A0A9C7PQA3"/>
<reference evidence="1" key="1">
    <citation type="journal article" date="2022" name="Proc. Natl. Acad. Sci. U.S.A.">
        <title>Life cycle and functional genomics of the unicellular red alga Galdieria for elucidating algal and plant evolution and industrial use.</title>
        <authorList>
            <person name="Hirooka S."/>
            <person name="Itabashi T."/>
            <person name="Ichinose T.M."/>
            <person name="Onuma R."/>
            <person name="Fujiwara T."/>
            <person name="Yamashita S."/>
            <person name="Jong L.W."/>
            <person name="Tomita R."/>
            <person name="Iwane A.H."/>
            <person name="Miyagishima S.Y."/>
        </authorList>
    </citation>
    <scope>NUCLEOTIDE SEQUENCE</scope>
    <source>
        <strain evidence="1">NBRC 102759</strain>
    </source>
</reference>
<proteinExistence type="predicted"/>
<comment type="caution">
    <text evidence="1">The sequence shown here is derived from an EMBL/GenBank/DDBJ whole genome shotgun (WGS) entry which is preliminary data.</text>
</comment>
<organism evidence="1 2">
    <name type="scientific">Galdieria partita</name>
    <dbReference type="NCBI Taxonomy" id="83374"/>
    <lineage>
        <taxon>Eukaryota</taxon>
        <taxon>Rhodophyta</taxon>
        <taxon>Bangiophyceae</taxon>
        <taxon>Galdieriales</taxon>
        <taxon>Galdieriaceae</taxon>
        <taxon>Galdieria</taxon>
    </lineage>
</organism>
<gene>
    <name evidence="1" type="ORF">GpartN1_g355.t1</name>
</gene>
<dbReference type="Proteomes" id="UP001061958">
    <property type="component" value="Unassembled WGS sequence"/>
</dbReference>